<evidence type="ECO:0000313" key="17">
    <source>
        <dbReference type="EMBL" id="PTU30831.1"/>
    </source>
</evidence>
<dbReference type="GO" id="GO:0016853">
    <property type="term" value="F:isomerase activity"/>
    <property type="evidence" value="ECO:0007669"/>
    <property type="project" value="UniProtKB-KW"/>
</dbReference>
<comment type="cofactor">
    <cofactor evidence="3">
        <name>[4Fe-4S] cluster</name>
        <dbReference type="ChEBI" id="CHEBI:49883"/>
    </cofactor>
</comment>
<evidence type="ECO:0000256" key="9">
    <source>
        <dbReference type="ARBA" id="ARBA00022898"/>
    </source>
</evidence>
<dbReference type="SFLD" id="SFLDG01070">
    <property type="entry name" value="PLP-dependent"/>
    <property type="match status" value="1"/>
</dbReference>
<comment type="catalytic activity">
    <reaction evidence="1">
        <text>L-lysine = D-beta-lysine</text>
        <dbReference type="Rhea" id="RHEA:44148"/>
        <dbReference type="ChEBI" id="CHEBI:32551"/>
        <dbReference type="ChEBI" id="CHEBI:84138"/>
    </reaction>
</comment>
<protein>
    <recommendedName>
        <fullName evidence="5">L-lysine 2,3-aminomutase</fullName>
    </recommendedName>
    <alternativeName>
        <fullName evidence="13">EF-P post-translational modification enzyme B</fullName>
    </alternativeName>
</protein>
<dbReference type="GO" id="GO:0046872">
    <property type="term" value="F:metal ion binding"/>
    <property type="evidence" value="ECO:0007669"/>
    <property type="project" value="UniProtKB-KW"/>
</dbReference>
<comment type="caution">
    <text evidence="17">The sequence shown here is derived from an EMBL/GenBank/DDBJ whole genome shotgun (WGS) entry which is preliminary data.</text>
</comment>
<dbReference type="NCBIfam" id="TIGR03821">
    <property type="entry name" value="EFP_modif_epmB"/>
    <property type="match status" value="1"/>
</dbReference>
<dbReference type="SFLD" id="SFLDF00314">
    <property type="entry name" value="L-lysine_2_3-aminomutase_(yjeK"/>
    <property type="match status" value="1"/>
</dbReference>
<evidence type="ECO:0000256" key="1">
    <source>
        <dbReference type="ARBA" id="ARBA00001352"/>
    </source>
</evidence>
<evidence type="ECO:0000256" key="12">
    <source>
        <dbReference type="ARBA" id="ARBA00023235"/>
    </source>
</evidence>
<feature type="binding site" evidence="14">
    <location>
        <position position="120"/>
    </location>
    <ligand>
        <name>[4Fe-4S] cluster</name>
        <dbReference type="ChEBI" id="CHEBI:49883"/>
        <note>4Fe-4S-S-AdoMet</note>
    </ligand>
</feature>
<dbReference type="PANTHER" id="PTHR30538">
    <property type="entry name" value="LYSINE 2,3-AMINOMUTASE-RELATED"/>
    <property type="match status" value="1"/>
</dbReference>
<dbReference type="GO" id="GO:0051539">
    <property type="term" value="F:4 iron, 4 sulfur cluster binding"/>
    <property type="evidence" value="ECO:0007669"/>
    <property type="project" value="UniProtKB-KW"/>
</dbReference>
<evidence type="ECO:0000256" key="7">
    <source>
        <dbReference type="ARBA" id="ARBA00022691"/>
    </source>
</evidence>
<dbReference type="RefSeq" id="WP_107940416.1">
    <property type="nucleotide sequence ID" value="NZ_QANS01000004.1"/>
</dbReference>
<dbReference type="InterPro" id="IPR007197">
    <property type="entry name" value="rSAM"/>
</dbReference>
<dbReference type="InterPro" id="IPR013785">
    <property type="entry name" value="Aldolase_TIM"/>
</dbReference>
<evidence type="ECO:0000256" key="3">
    <source>
        <dbReference type="ARBA" id="ARBA00001966"/>
    </source>
</evidence>
<feature type="binding site" evidence="14">
    <location>
        <position position="127"/>
    </location>
    <ligand>
        <name>[4Fe-4S] cluster</name>
        <dbReference type="ChEBI" id="CHEBI:49883"/>
        <note>4Fe-4S-S-AdoMet</note>
    </ligand>
</feature>
<proteinExistence type="inferred from homology"/>
<evidence type="ECO:0000256" key="4">
    <source>
        <dbReference type="ARBA" id="ARBA00008703"/>
    </source>
</evidence>
<evidence type="ECO:0000256" key="2">
    <source>
        <dbReference type="ARBA" id="ARBA00001933"/>
    </source>
</evidence>
<dbReference type="Proteomes" id="UP000244248">
    <property type="component" value="Unassembled WGS sequence"/>
</dbReference>
<evidence type="ECO:0000256" key="6">
    <source>
        <dbReference type="ARBA" id="ARBA00022485"/>
    </source>
</evidence>
<feature type="modified residue" description="N6-(pyridoxal phosphate)lysine" evidence="15">
    <location>
        <position position="332"/>
    </location>
</feature>
<dbReference type="SFLD" id="SFLDS00029">
    <property type="entry name" value="Radical_SAM"/>
    <property type="match status" value="1"/>
</dbReference>
<keyword evidence="9 15" id="KW-0663">Pyridoxal phosphate</keyword>
<dbReference type="Pfam" id="PF04055">
    <property type="entry name" value="Radical_SAM"/>
    <property type="match status" value="1"/>
</dbReference>
<dbReference type="InterPro" id="IPR003739">
    <property type="entry name" value="Lys_aminomutase/Glu_NH3_mut"/>
</dbReference>
<dbReference type="AlphaFoldDB" id="A0A2T5ME17"/>
<evidence type="ECO:0000256" key="10">
    <source>
        <dbReference type="ARBA" id="ARBA00023004"/>
    </source>
</evidence>
<evidence type="ECO:0000256" key="5">
    <source>
        <dbReference type="ARBA" id="ARBA00022363"/>
    </source>
</evidence>
<evidence type="ECO:0000256" key="15">
    <source>
        <dbReference type="PIRSR" id="PIRSR603739-50"/>
    </source>
</evidence>
<keyword evidence="11 14" id="KW-0411">Iron-sulfur</keyword>
<dbReference type="SUPFAM" id="SSF102114">
    <property type="entry name" value="Radical SAM enzymes"/>
    <property type="match status" value="1"/>
</dbReference>
<feature type="domain" description="Radical SAM core" evidence="16">
    <location>
        <begin position="106"/>
        <end position="321"/>
    </location>
</feature>
<accession>A0A2T5ME17</accession>
<feature type="binding site" evidence="14">
    <location>
        <position position="124"/>
    </location>
    <ligand>
        <name>[4Fe-4S] cluster</name>
        <dbReference type="ChEBI" id="CHEBI:49883"/>
        <note>4Fe-4S-S-AdoMet</note>
    </ligand>
</feature>
<evidence type="ECO:0000259" key="16">
    <source>
        <dbReference type="PROSITE" id="PS51918"/>
    </source>
</evidence>
<comment type="similarity">
    <text evidence="4">Belongs to the radical SAM superfamily. KamA family.</text>
</comment>
<keyword evidence="8 14" id="KW-0479">Metal-binding</keyword>
<dbReference type="CDD" id="cd01335">
    <property type="entry name" value="Radical_SAM"/>
    <property type="match status" value="1"/>
</dbReference>
<dbReference type="EMBL" id="QANS01000004">
    <property type="protein sequence ID" value="PTU30831.1"/>
    <property type="molecule type" value="Genomic_DNA"/>
</dbReference>
<evidence type="ECO:0000256" key="8">
    <source>
        <dbReference type="ARBA" id="ARBA00022723"/>
    </source>
</evidence>
<dbReference type="InterPro" id="IPR058240">
    <property type="entry name" value="rSAM_sf"/>
</dbReference>
<comment type="cofactor">
    <cofactor evidence="2 15">
        <name>pyridoxal 5'-phosphate</name>
        <dbReference type="ChEBI" id="CHEBI:597326"/>
    </cofactor>
</comment>
<keyword evidence="10" id="KW-0408">Iron</keyword>
<keyword evidence="18" id="KW-1185">Reference proteome</keyword>
<name>A0A2T5ME17_9GAMM</name>
<dbReference type="OrthoDB" id="9770937at2"/>
<gene>
    <name evidence="17" type="primary">epmB</name>
    <name evidence="17" type="ORF">CJD38_10995</name>
</gene>
<evidence type="ECO:0000256" key="14">
    <source>
        <dbReference type="PIRSR" id="PIRSR004911-1"/>
    </source>
</evidence>
<dbReference type="NCBIfam" id="TIGR00238">
    <property type="entry name" value="KamA family radical SAM protein"/>
    <property type="match status" value="1"/>
</dbReference>
<organism evidence="17 18">
    <name type="scientific">Stenotrophobium rhamnosiphilum</name>
    <dbReference type="NCBI Taxonomy" id="2029166"/>
    <lineage>
        <taxon>Bacteria</taxon>
        <taxon>Pseudomonadati</taxon>
        <taxon>Pseudomonadota</taxon>
        <taxon>Gammaproteobacteria</taxon>
        <taxon>Nevskiales</taxon>
        <taxon>Nevskiaceae</taxon>
        <taxon>Stenotrophobium</taxon>
    </lineage>
</organism>
<evidence type="ECO:0000313" key="18">
    <source>
        <dbReference type="Proteomes" id="UP000244248"/>
    </source>
</evidence>
<keyword evidence="12" id="KW-0413">Isomerase</keyword>
<dbReference type="PROSITE" id="PS51918">
    <property type="entry name" value="RADICAL_SAM"/>
    <property type="match status" value="1"/>
</dbReference>
<evidence type="ECO:0000256" key="11">
    <source>
        <dbReference type="ARBA" id="ARBA00023014"/>
    </source>
</evidence>
<keyword evidence="6 14" id="KW-0004">4Fe-4S</keyword>
<dbReference type="PIRSF" id="PIRSF004911">
    <property type="entry name" value="DUF160"/>
    <property type="match status" value="1"/>
</dbReference>
<dbReference type="Gene3D" id="3.20.20.70">
    <property type="entry name" value="Aldolase class I"/>
    <property type="match status" value="1"/>
</dbReference>
<evidence type="ECO:0000256" key="13">
    <source>
        <dbReference type="ARBA" id="ARBA00030756"/>
    </source>
</evidence>
<reference evidence="17 18" key="1">
    <citation type="submission" date="2018-04" db="EMBL/GenBank/DDBJ databases">
        <title>Novel species isolated from glacier.</title>
        <authorList>
            <person name="Liu Q."/>
            <person name="Xin Y.-H."/>
        </authorList>
    </citation>
    <scope>NUCLEOTIDE SEQUENCE [LARGE SCALE GENOMIC DNA]</scope>
    <source>
        <strain evidence="17 18">GT1R17</strain>
    </source>
</reference>
<dbReference type="PANTHER" id="PTHR30538:SF1">
    <property type="entry name" value="L-LYSINE 2,3-AMINOMUTASE"/>
    <property type="match status" value="1"/>
</dbReference>
<sequence length="337" mass="37374">MIPKPTFSRQQAPLWQHELRKAFARPADLLEFLQLDPALPALQLERLRDFPLRVPHGFAGRMKKGDASDPLFLQVWPQAREAEDTPGFSQDAVGDLHKLKPGGLIHKYEGRALVVATGACAINCRYCFRRHFPYSDAIAARGHWQETLRQLQSDPSIEEVILSGGDPLSLSDDKLAELVTALDALPQLRRLRIHTRQPVVLPERVDDHLLSWISGTRLKVAVVIHANHANELDSSVAAALERLRDAGATLLNQAVLLKGVNDSVSALEDLSKKLFDCGVLPYYLHMLDRVAGAAHFEIPLEEATALMQALSSRLSGYLVPRLVREDAGAPSKTLLPW</sequence>
<dbReference type="InterPro" id="IPR022462">
    <property type="entry name" value="EpmB"/>
</dbReference>
<keyword evidence="7" id="KW-0949">S-adenosyl-L-methionine</keyword>